<name>A0ABR2K2K4_9EUKA</name>
<comment type="caution">
    <text evidence="1">The sequence shown here is derived from an EMBL/GenBank/DDBJ whole genome shotgun (WGS) entry which is preliminary data.</text>
</comment>
<keyword evidence="2" id="KW-1185">Reference proteome</keyword>
<accession>A0ABR2K2K4</accession>
<proteinExistence type="predicted"/>
<gene>
    <name evidence="1" type="ORF">M9Y10_040786</name>
</gene>
<organism evidence="1 2">
    <name type="scientific">Tritrichomonas musculus</name>
    <dbReference type="NCBI Taxonomy" id="1915356"/>
    <lineage>
        <taxon>Eukaryota</taxon>
        <taxon>Metamonada</taxon>
        <taxon>Parabasalia</taxon>
        <taxon>Tritrichomonadida</taxon>
        <taxon>Tritrichomonadidae</taxon>
        <taxon>Tritrichomonas</taxon>
    </lineage>
</organism>
<evidence type="ECO:0000313" key="2">
    <source>
        <dbReference type="Proteomes" id="UP001470230"/>
    </source>
</evidence>
<protein>
    <submittedName>
        <fullName evidence="1">Uncharacterized protein</fullName>
    </submittedName>
</protein>
<evidence type="ECO:0000313" key="1">
    <source>
        <dbReference type="EMBL" id="KAK8885340.1"/>
    </source>
</evidence>
<dbReference type="Proteomes" id="UP001470230">
    <property type="component" value="Unassembled WGS sequence"/>
</dbReference>
<reference evidence="1 2" key="1">
    <citation type="submission" date="2024-04" db="EMBL/GenBank/DDBJ databases">
        <title>Tritrichomonas musculus Genome.</title>
        <authorList>
            <person name="Alves-Ferreira E."/>
            <person name="Grigg M."/>
            <person name="Lorenzi H."/>
            <person name="Galac M."/>
        </authorList>
    </citation>
    <scope>NUCLEOTIDE SEQUENCE [LARGE SCALE GENOMIC DNA]</scope>
    <source>
        <strain evidence="1 2">EAF2021</strain>
    </source>
</reference>
<sequence length="654" mass="77848">MTEDNTYDLKTLLDIKDRTEGREKINLTTEAITRIKALEEYSNPQYNRPYGRQKYVRPNVLNENQNAFIRMSAKLDRDVIKEDSLENRKSDAQKEFNKLNRKNARDIAINMTSRIECPEISSIFFEAIDLLLSDQPERNDQWEYWINLLPQLNMCTKKKFQEHIIKKTNDEFNELIQKNKFNETDISNLQKIGCWISCLLVNDFIDGKKYAQMLHTVIKKLKLSEAAAVIHSSLSISGRRIDSQESPLFECWFLFTFLRMNMSKCTSFLRCQIIDLFELRHFEWNKARLQDHLDNYSNIRNPSEIKKTQNNTKINTEYQQKEYFESQFTKYTFHSDQYAAPLNDKDYNEYKKDKNLISKTLLSILIKQKGEKIDMFLSFAQIILIDLFKDNTNEFITTMLKIKNSFRKLFEGEDQSIKNENHSRYYKLIALFLTANWTDLYNYINNIFDVYLHVVENAQQQDNGGFIKKDDEIFLPIPSVFVESIYYISGTEDFLTPLECNEIWKNFSDQPTDFNKIIFKDNEYTIINREKVKLDDFWPFLSQLVYITNPDKIDEYFKDKDLGKFNSYEWFLLYYNMFYIENTKQNENFEGEFQCELQATFPKIDYHFGQDEKIFNDLISAVLDLLCSDDKTFDSKKKKELFDIVTHSLHGSKD</sequence>
<dbReference type="EMBL" id="JAPFFF010000007">
    <property type="protein sequence ID" value="KAK8885340.1"/>
    <property type="molecule type" value="Genomic_DNA"/>
</dbReference>